<protein>
    <recommendedName>
        <fullName evidence="3">DUF7081 domain-containing protein</fullName>
    </recommendedName>
</protein>
<feature type="compositionally biased region" description="Basic residues" evidence="2">
    <location>
        <begin position="273"/>
        <end position="285"/>
    </location>
</feature>
<dbReference type="AlphaFoldDB" id="A0A6N2NGU6"/>
<reference evidence="4" key="1">
    <citation type="submission" date="2019-03" db="EMBL/GenBank/DDBJ databases">
        <authorList>
            <person name="Mank J."/>
            <person name="Almeida P."/>
        </authorList>
    </citation>
    <scope>NUCLEOTIDE SEQUENCE</scope>
    <source>
        <strain evidence="4">78183</strain>
    </source>
</reference>
<evidence type="ECO:0000256" key="1">
    <source>
        <dbReference type="SAM" id="Coils"/>
    </source>
</evidence>
<gene>
    <name evidence="4" type="ORF">SVIM_LOCUS501198</name>
</gene>
<dbReference type="EMBL" id="CAADRP010002285">
    <property type="protein sequence ID" value="VFU65319.1"/>
    <property type="molecule type" value="Genomic_DNA"/>
</dbReference>
<dbReference type="PANTHER" id="PTHR33345">
    <property type="entry name" value="ADAPTER PROTEIN, PUTATIVE-RELATED"/>
    <property type="match status" value="1"/>
</dbReference>
<keyword evidence="1" id="KW-0175">Coiled coil</keyword>
<dbReference type="PANTHER" id="PTHR33345:SF4">
    <property type="entry name" value="MBD DOMAIN-CONTAINING PROTEIN"/>
    <property type="match status" value="1"/>
</dbReference>
<dbReference type="Pfam" id="PF23299">
    <property type="entry name" value="DUF7081"/>
    <property type="match status" value="1"/>
</dbReference>
<evidence type="ECO:0000313" key="4">
    <source>
        <dbReference type="EMBL" id="VFU65319.1"/>
    </source>
</evidence>
<feature type="compositionally biased region" description="Basic residues" evidence="2">
    <location>
        <begin position="298"/>
        <end position="310"/>
    </location>
</feature>
<proteinExistence type="predicted"/>
<feature type="domain" description="DUF7081" evidence="3">
    <location>
        <begin position="127"/>
        <end position="215"/>
    </location>
</feature>
<sequence length="575" mass="64466">MTDPLHSPSNQPHDHGPHTAFGLIFGPDYGTPVSTSCQQNEQQLMENDTPHGSTGSMHLLDDKDIFGQRNGEFVDSGVHHESNGGGHLMDEHNFFGQQDEQFVESDTRSKSSGGRITIDVNSSVRLVMPGESGEGLPFAPTDWPNPGDNWEWRVGRRVNSSGYFQDKFIYLPKSLRGRKKQAFASKPALENYIRSAFPDADVDAFFASFTWKIPAKIQSPTKVEAAPLPLENPLEDETLKVQEGKVEENPRYGRRQRKQILPMSTEEAEEKKKKTPRSSQRKRKEDRKLDVPTSASTSKRKATRSSKRSVSHTANGETVRTEPEPEPEPVVNVIPEGFDNYLSSLEDILTQPLSEVSYPAATEAPLTESDMAKARSKLSSLLLVDFPTLVSSRSISKLTTLASKLRKDPTLSAEQLVKLKLIEEIPSFSKVFLECRQTIEQVYKFFGTLEANKAKVNSLRDEYNELKEKSDQLQSQVDSNLLTVQEIDNQIFQLQTWRAELTDTIENNKAARVEVASAQGMVANSIPNVVRDIQVANSKTLEWELKRTNAEKREAEILEKFAPLKGFSLQAAPFF</sequence>
<organism evidence="4">
    <name type="scientific">Salix viminalis</name>
    <name type="common">Common osier</name>
    <name type="synonym">Basket willow</name>
    <dbReference type="NCBI Taxonomy" id="40686"/>
    <lineage>
        <taxon>Eukaryota</taxon>
        <taxon>Viridiplantae</taxon>
        <taxon>Streptophyta</taxon>
        <taxon>Embryophyta</taxon>
        <taxon>Tracheophyta</taxon>
        <taxon>Spermatophyta</taxon>
        <taxon>Magnoliopsida</taxon>
        <taxon>eudicotyledons</taxon>
        <taxon>Gunneridae</taxon>
        <taxon>Pentapetalae</taxon>
        <taxon>rosids</taxon>
        <taxon>fabids</taxon>
        <taxon>Malpighiales</taxon>
        <taxon>Salicaceae</taxon>
        <taxon>Saliceae</taxon>
        <taxon>Salix</taxon>
    </lineage>
</organism>
<feature type="coiled-coil region" evidence="1">
    <location>
        <begin position="449"/>
        <end position="476"/>
    </location>
</feature>
<feature type="compositionally biased region" description="Basic and acidic residues" evidence="2">
    <location>
        <begin position="237"/>
        <end position="251"/>
    </location>
</feature>
<feature type="region of interest" description="Disordered" evidence="2">
    <location>
        <begin position="228"/>
        <end position="330"/>
    </location>
</feature>
<dbReference type="InterPro" id="IPR055508">
    <property type="entry name" value="DUF7081"/>
</dbReference>
<accession>A0A6N2NGU6</accession>
<name>A0A6N2NGU6_SALVM</name>
<feature type="region of interest" description="Disordered" evidence="2">
    <location>
        <begin position="1"/>
        <end position="22"/>
    </location>
</feature>
<evidence type="ECO:0000259" key="3">
    <source>
        <dbReference type="Pfam" id="PF23299"/>
    </source>
</evidence>
<evidence type="ECO:0000256" key="2">
    <source>
        <dbReference type="SAM" id="MobiDB-lite"/>
    </source>
</evidence>